<evidence type="ECO:0000256" key="1">
    <source>
        <dbReference type="SAM" id="SignalP"/>
    </source>
</evidence>
<evidence type="ECO:0000313" key="3">
    <source>
        <dbReference type="Proteomes" id="UP001366166"/>
    </source>
</evidence>
<evidence type="ECO:0000313" key="2">
    <source>
        <dbReference type="EMBL" id="BEQ12954.1"/>
    </source>
</evidence>
<dbReference type="RefSeq" id="WP_338604028.1">
    <property type="nucleotide sequence ID" value="NZ_AP028679.1"/>
</dbReference>
<accession>A0AAU9EI43</accession>
<feature type="chain" id="PRO_5043897063" evidence="1">
    <location>
        <begin position="26"/>
        <end position="126"/>
    </location>
</feature>
<name>A0AAU9EI43_9BACT</name>
<reference evidence="3" key="1">
    <citation type="journal article" date="2023" name="Arch. Microbiol.">
        <title>Desulfoferula mesophilus gen. nov. sp. nov., a mesophilic sulfate-reducing bacterium isolated from a brackish lake sediment.</title>
        <authorList>
            <person name="Watanabe T."/>
            <person name="Yabe T."/>
            <person name="Tsuji J.M."/>
            <person name="Fukui M."/>
        </authorList>
    </citation>
    <scope>NUCLEOTIDE SEQUENCE [LARGE SCALE GENOMIC DNA]</scope>
    <source>
        <strain evidence="3">12FAK</strain>
    </source>
</reference>
<dbReference type="KEGG" id="dmp:FAK_00200"/>
<dbReference type="EMBL" id="AP028679">
    <property type="protein sequence ID" value="BEQ12954.1"/>
    <property type="molecule type" value="Genomic_DNA"/>
</dbReference>
<dbReference type="Proteomes" id="UP001366166">
    <property type="component" value="Chromosome"/>
</dbReference>
<proteinExistence type="predicted"/>
<dbReference type="AlphaFoldDB" id="A0AAU9EI43"/>
<protein>
    <submittedName>
        <fullName evidence="2">Uncharacterized protein</fullName>
    </submittedName>
</protein>
<gene>
    <name evidence="2" type="ORF">FAK_00200</name>
</gene>
<keyword evidence="1" id="KW-0732">Signal</keyword>
<feature type="signal peptide" evidence="1">
    <location>
        <begin position="1"/>
        <end position="25"/>
    </location>
</feature>
<organism evidence="2 3">
    <name type="scientific">Desulfoferula mesophila</name>
    <dbReference type="NCBI Taxonomy" id="3058419"/>
    <lineage>
        <taxon>Bacteria</taxon>
        <taxon>Pseudomonadati</taxon>
        <taxon>Thermodesulfobacteriota</taxon>
        <taxon>Desulfarculia</taxon>
        <taxon>Desulfarculales</taxon>
        <taxon>Desulfarculaceae</taxon>
        <taxon>Desulfoferula</taxon>
    </lineage>
</organism>
<keyword evidence="3" id="KW-1185">Reference proteome</keyword>
<dbReference type="PROSITE" id="PS51257">
    <property type="entry name" value="PROKAR_LIPOPROTEIN"/>
    <property type="match status" value="1"/>
</dbReference>
<sequence length="126" mass="13762">MKRLKLFAAALLVVGCCFLAAPAGAYTIYNHVAYQACVIDAAYPTFCAITVAPNGTYQGGQADPTQVWFNWNLKPGVCYLSQKIVDLPQDGSAKMYSDRVEVYDAKGNQVVVVGMRQQTCAERQSK</sequence>